<feature type="domain" description="FP protein C-terminal" evidence="1">
    <location>
        <begin position="89"/>
        <end position="138"/>
    </location>
</feature>
<dbReference type="InterPro" id="IPR057251">
    <property type="entry name" value="FP_C"/>
</dbReference>
<keyword evidence="3" id="KW-1185">Reference proteome</keyword>
<dbReference type="EMBL" id="OU892280">
    <property type="protein sequence ID" value="CAG9768210.1"/>
    <property type="molecule type" value="Genomic_DNA"/>
</dbReference>
<dbReference type="AlphaFoldDB" id="A0A9N9MPA9"/>
<sequence>MNALSDQLMKVIRLGQKKEGDVEHRPLKVVCNNSDIIKKAIRVKKKLVSTAYKIAFDSTKMQQAAYKAARGVGVVDENTPIFISEDISKDTYTLFKKAKELKNMDYKHVWHRDGKILPRKNDNDKPVHIINEAMLDELLG</sequence>
<dbReference type="Pfam" id="PF25298">
    <property type="entry name" value="Baculo_FP_2nd"/>
    <property type="match status" value="1"/>
</dbReference>
<accession>A0A9N9MPA9</accession>
<evidence type="ECO:0000313" key="3">
    <source>
        <dbReference type="Proteomes" id="UP001152799"/>
    </source>
</evidence>
<reference evidence="2" key="1">
    <citation type="submission" date="2022-01" db="EMBL/GenBank/DDBJ databases">
        <authorList>
            <person name="King R."/>
        </authorList>
    </citation>
    <scope>NUCLEOTIDE SEQUENCE</scope>
</reference>
<proteinExistence type="predicted"/>
<evidence type="ECO:0000259" key="1">
    <source>
        <dbReference type="Pfam" id="PF25298"/>
    </source>
</evidence>
<dbReference type="OrthoDB" id="6779145at2759"/>
<dbReference type="Proteomes" id="UP001152799">
    <property type="component" value="Chromosome 4"/>
</dbReference>
<evidence type="ECO:0000313" key="2">
    <source>
        <dbReference type="EMBL" id="CAG9768210.1"/>
    </source>
</evidence>
<name>A0A9N9MPA9_9CUCU</name>
<gene>
    <name evidence="2" type="ORF">CEUTPL_LOCUS8757</name>
</gene>
<organism evidence="2 3">
    <name type="scientific">Ceutorhynchus assimilis</name>
    <name type="common">cabbage seed weevil</name>
    <dbReference type="NCBI Taxonomy" id="467358"/>
    <lineage>
        <taxon>Eukaryota</taxon>
        <taxon>Metazoa</taxon>
        <taxon>Ecdysozoa</taxon>
        <taxon>Arthropoda</taxon>
        <taxon>Hexapoda</taxon>
        <taxon>Insecta</taxon>
        <taxon>Pterygota</taxon>
        <taxon>Neoptera</taxon>
        <taxon>Endopterygota</taxon>
        <taxon>Coleoptera</taxon>
        <taxon>Polyphaga</taxon>
        <taxon>Cucujiformia</taxon>
        <taxon>Curculionidae</taxon>
        <taxon>Ceutorhynchinae</taxon>
        <taxon>Ceutorhynchus</taxon>
    </lineage>
</organism>
<protein>
    <recommendedName>
        <fullName evidence="1">FP protein C-terminal domain-containing protein</fullName>
    </recommendedName>
</protein>